<feature type="compositionally biased region" description="Basic and acidic residues" evidence="1">
    <location>
        <begin position="18"/>
        <end position="37"/>
    </location>
</feature>
<name>A0A1F6DLC2_9BACT</name>
<dbReference type="Proteomes" id="UP000176511">
    <property type="component" value="Unassembled WGS sequence"/>
</dbReference>
<evidence type="ECO:0000256" key="1">
    <source>
        <dbReference type="SAM" id="MobiDB-lite"/>
    </source>
</evidence>
<evidence type="ECO:0000313" key="3">
    <source>
        <dbReference type="Proteomes" id="UP000176511"/>
    </source>
</evidence>
<protein>
    <submittedName>
        <fullName evidence="2">Uncharacterized protein</fullName>
    </submittedName>
</protein>
<comment type="caution">
    <text evidence="2">The sequence shown here is derived from an EMBL/GenBank/DDBJ whole genome shotgun (WGS) entry which is preliminary data.</text>
</comment>
<organism evidence="2 3">
    <name type="scientific">Candidatus Kaiserbacteria bacterium RIFCSPHIGHO2_02_FULL_49_34</name>
    <dbReference type="NCBI Taxonomy" id="1798491"/>
    <lineage>
        <taxon>Bacteria</taxon>
        <taxon>Candidatus Kaiseribacteriota</taxon>
    </lineage>
</organism>
<dbReference type="AlphaFoldDB" id="A0A1F6DLC2"/>
<proteinExistence type="predicted"/>
<gene>
    <name evidence="2" type="ORF">A3C87_01215</name>
</gene>
<accession>A0A1F6DLC2</accession>
<evidence type="ECO:0000313" key="2">
    <source>
        <dbReference type="EMBL" id="OGG62193.1"/>
    </source>
</evidence>
<feature type="region of interest" description="Disordered" evidence="1">
    <location>
        <begin position="1"/>
        <end position="37"/>
    </location>
</feature>
<sequence>MWKEKIQAPPMERASSGFKEERSWEQHVAEEAQKEARMREKVLSENVWTENIPGGSKSAADFRREALVRLAPRETPTEEPKPIEYIEPSEELRAAMQRPSPRAEIVESAEMPSLLDQIRHDLGEAVQAKDAEKVAKLREQFKELFMLDRALASNTKISMSEAA</sequence>
<reference evidence="2 3" key="1">
    <citation type="journal article" date="2016" name="Nat. Commun.">
        <title>Thousands of microbial genomes shed light on interconnected biogeochemical processes in an aquifer system.</title>
        <authorList>
            <person name="Anantharaman K."/>
            <person name="Brown C.T."/>
            <person name="Hug L.A."/>
            <person name="Sharon I."/>
            <person name="Castelle C.J."/>
            <person name="Probst A.J."/>
            <person name="Thomas B.C."/>
            <person name="Singh A."/>
            <person name="Wilkins M.J."/>
            <person name="Karaoz U."/>
            <person name="Brodie E.L."/>
            <person name="Williams K.H."/>
            <person name="Hubbard S.S."/>
            <person name="Banfield J.F."/>
        </authorList>
    </citation>
    <scope>NUCLEOTIDE SEQUENCE [LARGE SCALE GENOMIC DNA]</scope>
</reference>
<dbReference type="EMBL" id="MFLE01000009">
    <property type="protein sequence ID" value="OGG62193.1"/>
    <property type="molecule type" value="Genomic_DNA"/>
</dbReference>